<dbReference type="Proteomes" id="UP001259420">
    <property type="component" value="Unassembled WGS sequence"/>
</dbReference>
<sequence length="52" mass="6522">MNKHRRRHIDRYSQAGWEIQTTWERRREDAKVELMDLINPRYLNVSNFIYKS</sequence>
<gene>
    <name evidence="1" type="ORF">J2X87_000467</name>
</gene>
<keyword evidence="2" id="KW-1185">Reference proteome</keyword>
<evidence type="ECO:0000313" key="2">
    <source>
        <dbReference type="Proteomes" id="UP001259420"/>
    </source>
</evidence>
<reference evidence="1" key="1">
    <citation type="submission" date="2023-07" db="EMBL/GenBank/DDBJ databases">
        <title>Sorghum-associated microbial communities from plants grown in Nebraska, USA.</title>
        <authorList>
            <person name="Schachtman D."/>
        </authorList>
    </citation>
    <scope>NUCLEOTIDE SEQUENCE</scope>
    <source>
        <strain evidence="1">BE46</strain>
    </source>
</reference>
<comment type="caution">
    <text evidence="1">The sequence shown here is derived from an EMBL/GenBank/DDBJ whole genome shotgun (WGS) entry which is preliminary data.</text>
</comment>
<protein>
    <submittedName>
        <fullName evidence="1">Uncharacterized protein</fullName>
    </submittedName>
</protein>
<accession>A0ACC6JGM2</accession>
<evidence type="ECO:0000313" key="1">
    <source>
        <dbReference type="EMBL" id="MDR6605416.1"/>
    </source>
</evidence>
<proteinExistence type="predicted"/>
<name>A0ACC6JGM2_9PSED</name>
<organism evidence="1 2">
    <name type="scientific">Pseudomonas synxantha</name>
    <dbReference type="NCBI Taxonomy" id="47883"/>
    <lineage>
        <taxon>Bacteria</taxon>
        <taxon>Pseudomonadati</taxon>
        <taxon>Pseudomonadota</taxon>
        <taxon>Gammaproteobacteria</taxon>
        <taxon>Pseudomonadales</taxon>
        <taxon>Pseudomonadaceae</taxon>
        <taxon>Pseudomonas</taxon>
    </lineage>
</organism>
<dbReference type="EMBL" id="JAVDSD010000001">
    <property type="protein sequence ID" value="MDR6605416.1"/>
    <property type="molecule type" value="Genomic_DNA"/>
</dbReference>